<dbReference type="Pfam" id="PF10515">
    <property type="entry name" value="APP_amyloid"/>
    <property type="match status" value="1"/>
</dbReference>
<evidence type="ECO:0000256" key="2">
    <source>
        <dbReference type="ARBA" id="ARBA00022692"/>
    </source>
</evidence>
<evidence type="ECO:0000259" key="12">
    <source>
        <dbReference type="PROSITE" id="PS51870"/>
    </source>
</evidence>
<dbReference type="InterPro" id="IPR015849">
    <property type="entry name" value="Amyloid_glyco_heparin-bd"/>
</dbReference>
<keyword evidence="6" id="KW-1015">Disulfide bond</keyword>
<dbReference type="SUPFAM" id="SSF109843">
    <property type="entry name" value="CAPPD, an extracellular domain of amyloid beta A4 protein"/>
    <property type="match status" value="1"/>
</dbReference>
<dbReference type="Proteomes" id="UP000078046">
    <property type="component" value="Unassembled WGS sequence"/>
</dbReference>
<dbReference type="InterPro" id="IPR024329">
    <property type="entry name" value="Amyloid_glyco_E2_domain"/>
</dbReference>
<evidence type="ECO:0000256" key="5">
    <source>
        <dbReference type="ARBA" id="ARBA00023136"/>
    </source>
</evidence>
<gene>
    <name evidence="13" type="ORF">A3Q56_03492</name>
</gene>
<feature type="region of interest" description="CuBD subdomain" evidence="8">
    <location>
        <begin position="114"/>
        <end position="173"/>
    </location>
</feature>
<keyword evidence="14" id="KW-1185">Reference proteome</keyword>
<dbReference type="PANTHER" id="PTHR23103:SF15">
    <property type="entry name" value="AMYLOID-BETA-LIKE PROTEIN"/>
    <property type="match status" value="1"/>
</dbReference>
<dbReference type="GO" id="GO:0016020">
    <property type="term" value="C:membrane"/>
    <property type="evidence" value="ECO:0007669"/>
    <property type="project" value="UniProtKB-SubCell"/>
</dbReference>
<dbReference type="PROSITE" id="PS51870">
    <property type="entry name" value="APP_E2"/>
    <property type="match status" value="1"/>
</dbReference>
<keyword evidence="7" id="KW-0325">Glycoprotein</keyword>
<keyword evidence="3" id="KW-0732">Signal</keyword>
<dbReference type="SMART" id="SM00006">
    <property type="entry name" value="A4_EXTRA"/>
    <property type="match status" value="1"/>
</dbReference>
<name>A0A177B3A3_9BILA</name>
<dbReference type="GO" id="GO:0007409">
    <property type="term" value="P:axonogenesis"/>
    <property type="evidence" value="ECO:0007669"/>
    <property type="project" value="TreeGrafter"/>
</dbReference>
<evidence type="ECO:0000256" key="4">
    <source>
        <dbReference type="ARBA" id="ARBA00022989"/>
    </source>
</evidence>
<accession>A0A177B3A3</accession>
<dbReference type="InterPro" id="IPR036669">
    <property type="entry name" value="Amyloid_Cu-bd_sf"/>
</dbReference>
<dbReference type="SUPFAM" id="SSF89811">
    <property type="entry name" value="Amyloid beta a4 protein copper binding domain (domain 2)"/>
    <property type="match status" value="1"/>
</dbReference>
<sequence length="654" mass="76115">MVKNTNTNTHLSTTEEEKLLIAIPCNGKVISYLKKGKWIKDTSDYECIFQPSDILNYCKKIFKNNNIQNYFESYDWEYVTIECGDEKNCKEISYWTRPYECTMTMDSEPLLVPDECEFMFLNREPNCMTHNAWMTLASDHCQANYDGKLLRTSPFNSCGVGLYNGVEFVCCYNSTKKIEIEKADRDEIIIDVDGTEHGVGVKLKDDLKDEIKENKHILYEEYLIEPKSFDEESDYYSSAIDDLMKSYHSKLAELMKHWTVESGNLRNAALEDDLKSATQNEISVKYQKLYKNVEDDNHRKKKQIQDVHQWRIQDYINDEKRIIYDKFVQNLHSLEKDTQKIGENLADFISVETKDIEHAIKHLKDKHSEHRNAEINATVSMLMVLDKKDEDKVKSIIAENLTKMENLINTSSLISSTEPKNEKQTKTNVIQNVETKKTDKKVNPVYTSRQENVQNYEILIDENLNLNLKNDVKSENKIIPLEKESEIIFNESKLLQDNNFENVANSKIIIDETPITENYRVSRSVIKKTTNKNTNYVSMPVGILLSAIPIVIVIILIVFLVKRKSLINFKLQNKFSRKYNFEPLNKDEHKMTDDSKLAEQLQYSGYENPTYVYFEKNKQHTNFSKKNINGSINSSSPIIRPNTENQKSASFILE</sequence>
<evidence type="ECO:0000259" key="11">
    <source>
        <dbReference type="PROSITE" id="PS51869"/>
    </source>
</evidence>
<dbReference type="PANTHER" id="PTHR23103">
    <property type="entry name" value="ALZHEIMER'S DISEASE BETA-AMYLOID RELATED"/>
    <property type="match status" value="1"/>
</dbReference>
<dbReference type="Gene3D" id="3.90.570.10">
    <property type="entry name" value="Amyloidogenic glycoprotein, heparin-binding domain"/>
    <property type="match status" value="1"/>
</dbReference>
<comment type="caution">
    <text evidence="8">Lacks conserved residue(s) required for the propagation of feature annotation.</text>
</comment>
<dbReference type="GO" id="GO:0046914">
    <property type="term" value="F:transition metal ion binding"/>
    <property type="evidence" value="ECO:0007669"/>
    <property type="project" value="InterPro"/>
</dbReference>
<dbReference type="Pfam" id="PF12924">
    <property type="entry name" value="APP_Cu_bd"/>
    <property type="match status" value="1"/>
</dbReference>
<dbReference type="GO" id="GO:0007417">
    <property type="term" value="P:central nervous system development"/>
    <property type="evidence" value="ECO:0007669"/>
    <property type="project" value="TreeGrafter"/>
</dbReference>
<organism evidence="13 14">
    <name type="scientific">Intoshia linei</name>
    <dbReference type="NCBI Taxonomy" id="1819745"/>
    <lineage>
        <taxon>Eukaryota</taxon>
        <taxon>Metazoa</taxon>
        <taxon>Spiralia</taxon>
        <taxon>Lophotrochozoa</taxon>
        <taxon>Mesozoa</taxon>
        <taxon>Orthonectida</taxon>
        <taxon>Rhopaluridae</taxon>
        <taxon>Intoshia</taxon>
    </lineage>
</organism>
<dbReference type="Pfam" id="PF12925">
    <property type="entry name" value="APP_E2"/>
    <property type="match status" value="1"/>
</dbReference>
<dbReference type="InterPro" id="IPR008155">
    <property type="entry name" value="Amyloid_glyco"/>
</dbReference>
<evidence type="ECO:0000256" key="8">
    <source>
        <dbReference type="PROSITE-ProRule" id="PRU01217"/>
    </source>
</evidence>
<evidence type="ECO:0000256" key="9">
    <source>
        <dbReference type="SAM" id="MobiDB-lite"/>
    </source>
</evidence>
<feature type="region of interest" description="GFLD subdomain" evidence="8">
    <location>
        <begin position="15"/>
        <end position="106"/>
    </location>
</feature>
<evidence type="ECO:0000313" key="14">
    <source>
        <dbReference type="Proteomes" id="UP000078046"/>
    </source>
</evidence>
<dbReference type="Pfam" id="PF02177">
    <property type="entry name" value="APP_N"/>
    <property type="match status" value="1"/>
</dbReference>
<evidence type="ECO:0000256" key="7">
    <source>
        <dbReference type="ARBA" id="ARBA00023180"/>
    </source>
</evidence>
<dbReference type="InterPro" id="IPR019543">
    <property type="entry name" value="APP_amyloid_C"/>
</dbReference>
<dbReference type="SUPFAM" id="SSF56491">
    <property type="entry name" value="A heparin-binding domain"/>
    <property type="match status" value="1"/>
</dbReference>
<evidence type="ECO:0000313" key="13">
    <source>
        <dbReference type="EMBL" id="OAF68759.1"/>
    </source>
</evidence>
<evidence type="ECO:0000256" key="6">
    <source>
        <dbReference type="ARBA" id="ARBA00023157"/>
    </source>
</evidence>
<dbReference type="AlphaFoldDB" id="A0A177B3A3"/>
<dbReference type="OrthoDB" id="6147836at2759"/>
<evidence type="ECO:0000256" key="1">
    <source>
        <dbReference type="ARBA" id="ARBA00004479"/>
    </source>
</evidence>
<dbReference type="PROSITE" id="PS51869">
    <property type="entry name" value="APP_E1"/>
    <property type="match status" value="1"/>
</dbReference>
<proteinExistence type="inferred from homology"/>
<keyword evidence="5 10" id="KW-0472">Membrane</keyword>
<evidence type="ECO:0008006" key="15">
    <source>
        <dbReference type="Google" id="ProtNLM"/>
    </source>
</evidence>
<dbReference type="InterPro" id="IPR008154">
    <property type="entry name" value="Amyloid_glyco_extra"/>
</dbReference>
<feature type="transmembrane region" description="Helical" evidence="10">
    <location>
        <begin position="536"/>
        <end position="561"/>
    </location>
</feature>
<comment type="caution">
    <text evidence="13">The sequence shown here is derived from an EMBL/GenBank/DDBJ whole genome shotgun (WGS) entry which is preliminary data.</text>
</comment>
<dbReference type="InterPro" id="IPR036176">
    <property type="entry name" value="E2_sf"/>
</dbReference>
<reference evidence="13 14" key="1">
    <citation type="submission" date="2016-04" db="EMBL/GenBank/DDBJ databases">
        <title>The genome of Intoshia linei affirms orthonectids as highly simplified spiralians.</title>
        <authorList>
            <person name="Mikhailov K.V."/>
            <person name="Slusarev G.S."/>
            <person name="Nikitin M.A."/>
            <person name="Logacheva M.D."/>
            <person name="Penin A."/>
            <person name="Aleoshin V."/>
            <person name="Panchin Y.V."/>
        </authorList>
    </citation>
    <scope>NUCLEOTIDE SEQUENCE [LARGE SCALE GENOMIC DNA]</scope>
    <source>
        <strain evidence="13">Intl2013</strain>
        <tissue evidence="13">Whole animal</tissue>
    </source>
</reference>
<dbReference type="Gene3D" id="3.30.1490.140">
    <property type="entry name" value="Amyloidogenic glycoprotein, copper-binding domain"/>
    <property type="match status" value="1"/>
</dbReference>
<keyword evidence="4 10" id="KW-1133">Transmembrane helix</keyword>
<keyword evidence="2 10" id="KW-0812">Transmembrane</keyword>
<dbReference type="Gene3D" id="1.20.120.770">
    <property type="entry name" value="Amyloid precursor protein, E2 domain"/>
    <property type="match status" value="1"/>
</dbReference>
<dbReference type="InterPro" id="IPR036454">
    <property type="entry name" value="Amyloid_glyco_heparin-bd_sf"/>
</dbReference>
<feature type="compositionally biased region" description="Polar residues" evidence="9">
    <location>
        <begin position="643"/>
        <end position="654"/>
    </location>
</feature>
<feature type="domain" description="E2" evidence="12">
    <location>
        <begin position="218"/>
        <end position="432"/>
    </location>
</feature>
<comment type="similarity">
    <text evidence="8">Belongs to the APP family.</text>
</comment>
<feature type="region of interest" description="Disordered" evidence="9">
    <location>
        <begin position="634"/>
        <end position="654"/>
    </location>
</feature>
<dbReference type="GO" id="GO:0008201">
    <property type="term" value="F:heparin binding"/>
    <property type="evidence" value="ECO:0007669"/>
    <property type="project" value="UniProtKB-UniRule"/>
</dbReference>
<feature type="domain" description="E1" evidence="11">
    <location>
        <begin position="15"/>
        <end position="173"/>
    </location>
</feature>
<protein>
    <recommendedName>
        <fullName evidence="15">Amyloid-beta A4 protein</fullName>
    </recommendedName>
</protein>
<comment type="subcellular location">
    <subcellularLocation>
        <location evidence="1">Membrane</location>
        <topology evidence="1">Single-pass type I membrane protein</topology>
    </subcellularLocation>
</comment>
<evidence type="ECO:0000256" key="3">
    <source>
        <dbReference type="ARBA" id="ARBA00022729"/>
    </source>
</evidence>
<dbReference type="InterPro" id="IPR011178">
    <property type="entry name" value="Amyloid_glyco_Cu-bd"/>
</dbReference>
<dbReference type="EMBL" id="LWCA01000392">
    <property type="protein sequence ID" value="OAF68759.1"/>
    <property type="molecule type" value="Genomic_DNA"/>
</dbReference>
<evidence type="ECO:0000256" key="10">
    <source>
        <dbReference type="SAM" id="Phobius"/>
    </source>
</evidence>